<evidence type="ECO:0000256" key="1">
    <source>
        <dbReference type="SAM" id="MobiDB-lite"/>
    </source>
</evidence>
<evidence type="ECO:0000313" key="3">
    <source>
        <dbReference type="EMBL" id="CAE0754666.1"/>
    </source>
</evidence>
<feature type="region of interest" description="Disordered" evidence="1">
    <location>
        <begin position="76"/>
        <end position="100"/>
    </location>
</feature>
<dbReference type="EMBL" id="HBIZ01012120">
    <property type="protein sequence ID" value="CAE0754666.1"/>
    <property type="molecule type" value="Transcribed_RNA"/>
</dbReference>
<protein>
    <submittedName>
        <fullName evidence="2">Uncharacterized protein</fullName>
    </submittedName>
</protein>
<accession>A0A6S9RT93</accession>
<proteinExistence type="predicted"/>
<organism evidence="2">
    <name type="scientific">Chrysotila carterae</name>
    <name type="common">Marine alga</name>
    <name type="synonym">Syracosphaera carterae</name>
    <dbReference type="NCBI Taxonomy" id="13221"/>
    <lineage>
        <taxon>Eukaryota</taxon>
        <taxon>Haptista</taxon>
        <taxon>Haptophyta</taxon>
        <taxon>Prymnesiophyceae</taxon>
        <taxon>Isochrysidales</taxon>
        <taxon>Isochrysidaceae</taxon>
        <taxon>Chrysotila</taxon>
    </lineage>
</organism>
<dbReference type="AlphaFoldDB" id="A0A6S9RT93"/>
<reference evidence="2" key="1">
    <citation type="submission" date="2021-01" db="EMBL/GenBank/DDBJ databases">
        <authorList>
            <person name="Corre E."/>
            <person name="Pelletier E."/>
            <person name="Niang G."/>
            <person name="Scheremetjew M."/>
            <person name="Finn R."/>
            <person name="Kale V."/>
            <person name="Holt S."/>
            <person name="Cochrane G."/>
            <person name="Meng A."/>
            <person name="Brown T."/>
            <person name="Cohen L."/>
        </authorList>
    </citation>
    <scope>NUCLEOTIDE SEQUENCE</scope>
    <source>
        <strain evidence="2">CCMP645</strain>
    </source>
</reference>
<name>A0A6S9RT93_CHRCT</name>
<dbReference type="EMBL" id="HBIZ01012118">
    <property type="protein sequence ID" value="CAE0754664.1"/>
    <property type="molecule type" value="Transcribed_RNA"/>
</dbReference>
<dbReference type="Gene3D" id="1.10.10.1760">
    <property type="entry name" value="60S ribosomal protein L36"/>
    <property type="match status" value="1"/>
</dbReference>
<dbReference type="InterPro" id="IPR038097">
    <property type="entry name" value="Ribosomal_eL36_sf"/>
</dbReference>
<gene>
    <name evidence="2" type="ORF">PCAR00345_LOCUS7251</name>
    <name evidence="3" type="ORF">PCAR00345_LOCUS7253</name>
</gene>
<evidence type="ECO:0000313" key="2">
    <source>
        <dbReference type="EMBL" id="CAE0754664.1"/>
    </source>
</evidence>
<sequence>MELLKVGKEKRALKVLKSKLGAPLPHALTPLDLARTHRTRRTHCTSQTSSPLPVHPHLRGADAKATLTALSAVSFAPAQARTSARSPSERKCRRPCVLSA</sequence>